<keyword evidence="3" id="KW-1185">Reference proteome</keyword>
<proteinExistence type="predicted"/>
<dbReference type="PANTHER" id="PTHR34821:SF2">
    <property type="entry name" value="INNER MEMBRANE PROTEIN YDCZ"/>
    <property type="match status" value="1"/>
</dbReference>
<keyword evidence="1" id="KW-0812">Transmembrane</keyword>
<name>A0A846U5A5_9MICC</name>
<reference evidence="2 3" key="1">
    <citation type="submission" date="2020-02" db="EMBL/GenBank/DDBJ databases">
        <authorList>
            <person name="Sun Q."/>
        </authorList>
    </citation>
    <scope>NUCLEOTIDE SEQUENCE [LARGE SCALE GENOMIC DNA]</scope>
    <source>
        <strain evidence="2 3">YIM 13062</strain>
    </source>
</reference>
<evidence type="ECO:0000256" key="1">
    <source>
        <dbReference type="SAM" id="Phobius"/>
    </source>
</evidence>
<feature type="transmembrane region" description="Helical" evidence="1">
    <location>
        <begin position="162"/>
        <end position="184"/>
    </location>
</feature>
<feature type="transmembrane region" description="Helical" evidence="1">
    <location>
        <begin position="20"/>
        <end position="40"/>
    </location>
</feature>
<protein>
    <submittedName>
        <fullName evidence="2">DMT family transporter</fullName>
    </submittedName>
</protein>
<evidence type="ECO:0000313" key="2">
    <source>
        <dbReference type="EMBL" id="NKE09941.1"/>
    </source>
</evidence>
<organism evidence="2 3">
    <name type="scientific">Kocuria subflava</name>
    <dbReference type="NCBI Taxonomy" id="1736139"/>
    <lineage>
        <taxon>Bacteria</taxon>
        <taxon>Bacillati</taxon>
        <taxon>Actinomycetota</taxon>
        <taxon>Actinomycetes</taxon>
        <taxon>Micrococcales</taxon>
        <taxon>Micrococcaceae</taxon>
        <taxon>Kocuria</taxon>
    </lineage>
</organism>
<keyword evidence="1" id="KW-1133">Transmembrane helix</keyword>
<dbReference type="PANTHER" id="PTHR34821">
    <property type="entry name" value="INNER MEMBRANE PROTEIN YDCZ"/>
    <property type="match status" value="1"/>
</dbReference>
<dbReference type="GO" id="GO:0005886">
    <property type="term" value="C:plasma membrane"/>
    <property type="evidence" value="ECO:0007669"/>
    <property type="project" value="TreeGrafter"/>
</dbReference>
<feature type="transmembrane region" description="Helical" evidence="1">
    <location>
        <begin position="289"/>
        <end position="312"/>
    </location>
</feature>
<accession>A0A846U5A5</accession>
<feature type="transmembrane region" description="Helical" evidence="1">
    <location>
        <begin position="61"/>
        <end position="80"/>
    </location>
</feature>
<dbReference type="AlphaFoldDB" id="A0A846U5A5"/>
<keyword evidence="1" id="KW-0472">Membrane</keyword>
<dbReference type="EMBL" id="JAAVUN010000014">
    <property type="protein sequence ID" value="NKE09941.1"/>
    <property type="molecule type" value="Genomic_DNA"/>
</dbReference>
<feature type="transmembrane region" description="Helical" evidence="1">
    <location>
        <begin position="204"/>
        <end position="224"/>
    </location>
</feature>
<dbReference type="InterPro" id="IPR006750">
    <property type="entry name" value="YdcZ"/>
</dbReference>
<evidence type="ECO:0000313" key="3">
    <source>
        <dbReference type="Proteomes" id="UP000521379"/>
    </source>
</evidence>
<feature type="transmembrane region" description="Helical" evidence="1">
    <location>
        <begin position="236"/>
        <end position="259"/>
    </location>
</feature>
<feature type="transmembrane region" description="Helical" evidence="1">
    <location>
        <begin position="86"/>
        <end position="108"/>
    </location>
</feature>
<dbReference type="Proteomes" id="UP000521379">
    <property type="component" value="Unassembled WGS sequence"/>
</dbReference>
<gene>
    <name evidence="2" type="ORF">GTW58_08345</name>
</gene>
<sequence length="318" mass="32993">MAVQSRLNGELGARTGDAAAASLVSFGTGLVIVVLLAVLLPAGRRGTRNLITAVRDREIPWWFLISGMFGAYLVLIQTFTTPLVGVAVFILGVVVGQAIGGLAVDRVGLSPGGVKTLTGWRFAGTALVVLAVLLAQAPRFLHEVAPDGSAQAPSTTSHQADLAGVGTFVLMAVLQVTVGVGVAVQTAMNGRMAQQARTPITSTLVNFTGGAILLVVVTVVHRGTADLPPWHFPTQWWLYMGGVVGLVFVAAGAVLARVIGVLRTSLSMTAGMLTGALLLDVLVPTAGALITPLTVVGTALTFVGLLIVTLPWRLRRRI</sequence>
<comment type="caution">
    <text evidence="2">The sequence shown here is derived from an EMBL/GenBank/DDBJ whole genome shotgun (WGS) entry which is preliminary data.</text>
</comment>
<dbReference type="Pfam" id="PF04657">
    <property type="entry name" value="DMT_YdcZ"/>
    <property type="match status" value="2"/>
</dbReference>
<feature type="transmembrane region" description="Helical" evidence="1">
    <location>
        <begin position="266"/>
        <end position="283"/>
    </location>
</feature>
<feature type="transmembrane region" description="Helical" evidence="1">
    <location>
        <begin position="120"/>
        <end position="142"/>
    </location>
</feature>